<feature type="chain" id="PRO_5027122462" evidence="7">
    <location>
        <begin position="33"/>
        <end position="456"/>
    </location>
</feature>
<comment type="similarity">
    <text evidence="1 5 6">Belongs to the peptidase S8 family.</text>
</comment>
<dbReference type="AlphaFoldDB" id="A0A6N9HD71"/>
<sequence>MPSLRPSYPLLRSCRYLLFALGTLACAGPAAAQVGLPGLPQLPGGLGVPLPSRLDEGGLRGRLRERWLDVAELPRQVASLDQLRLATVRDLLARHPAQLEADPAGFPMVRREILAWSPSSAGLAAAASAGLALASRQEMPEIGQTLVVLRVPDGVATAAALEALRAADAEGVYDFNHVYTGAGAAAADGRNGGRRGAAEAPAAASGAGSGVRIGLVDSGIDERHEVFEDARMVRWGCDGASVPAPHGTAVAALLVGKSARFSGAAPGARLYAADIYCDQAAGGSASRIVQALAWLAREQVGVINISLVGPANRALGNTVAALVARGHLLVAAVGNDGPNAPPLYPASYPGVVGVSAVDPKRRPLPEAARGPQVMFAAPGSQMAAAAIGKPPYKLVRGTSFASPLVAALLAPGLPSPSPGQAARTLAALAADAVAAGDGTGRGVVGESLRIPPANFR</sequence>
<feature type="signal peptide" evidence="7">
    <location>
        <begin position="1"/>
        <end position="32"/>
    </location>
</feature>
<feature type="active site" description="Charge relay system" evidence="5">
    <location>
        <position position="399"/>
    </location>
</feature>
<dbReference type="PANTHER" id="PTHR43806">
    <property type="entry name" value="PEPTIDASE S8"/>
    <property type="match status" value="1"/>
</dbReference>
<dbReference type="CDD" id="cd05561">
    <property type="entry name" value="Peptidases_S8_4"/>
    <property type="match status" value="1"/>
</dbReference>
<dbReference type="Gene3D" id="3.40.50.200">
    <property type="entry name" value="Peptidase S8/S53 domain"/>
    <property type="match status" value="1"/>
</dbReference>
<name>A0A6N9HD71_9BURK</name>
<reference evidence="9 10" key="1">
    <citation type="submission" date="2019-12" db="EMBL/GenBank/DDBJ databases">
        <title>Novel species isolated from a subtropical stream in China.</title>
        <authorList>
            <person name="Lu H."/>
        </authorList>
    </citation>
    <scope>NUCLEOTIDE SEQUENCE [LARGE SCALE GENOMIC DNA]</scope>
    <source>
        <strain evidence="9 10">DS3</strain>
    </source>
</reference>
<protein>
    <submittedName>
        <fullName evidence="9">S8 family serine peptidase</fullName>
    </submittedName>
</protein>
<evidence type="ECO:0000313" key="10">
    <source>
        <dbReference type="Proteomes" id="UP000448575"/>
    </source>
</evidence>
<keyword evidence="4 5" id="KW-0720">Serine protease</keyword>
<keyword evidence="2 5" id="KW-0645">Protease</keyword>
<evidence type="ECO:0000256" key="3">
    <source>
        <dbReference type="ARBA" id="ARBA00022801"/>
    </source>
</evidence>
<dbReference type="Pfam" id="PF00082">
    <property type="entry name" value="Peptidase_S8"/>
    <property type="match status" value="1"/>
</dbReference>
<dbReference type="InterPro" id="IPR050131">
    <property type="entry name" value="Peptidase_S8_subtilisin-like"/>
</dbReference>
<comment type="caution">
    <text evidence="9">The sequence shown here is derived from an EMBL/GenBank/DDBJ whole genome shotgun (WGS) entry which is preliminary data.</text>
</comment>
<feature type="active site" description="Charge relay system" evidence="5">
    <location>
        <position position="246"/>
    </location>
</feature>
<keyword evidence="10" id="KW-1185">Reference proteome</keyword>
<proteinExistence type="inferred from homology"/>
<dbReference type="PRINTS" id="PR00723">
    <property type="entry name" value="SUBTILISIN"/>
</dbReference>
<dbReference type="InterPro" id="IPR023827">
    <property type="entry name" value="Peptidase_S8_Asp-AS"/>
</dbReference>
<dbReference type="InterPro" id="IPR000209">
    <property type="entry name" value="Peptidase_S8/S53_dom"/>
</dbReference>
<keyword evidence="7" id="KW-0732">Signal</keyword>
<accession>A0A6N9HD71</accession>
<evidence type="ECO:0000259" key="8">
    <source>
        <dbReference type="Pfam" id="PF00082"/>
    </source>
</evidence>
<dbReference type="InterPro" id="IPR023828">
    <property type="entry name" value="Peptidase_S8_Ser-AS"/>
</dbReference>
<evidence type="ECO:0000256" key="2">
    <source>
        <dbReference type="ARBA" id="ARBA00022670"/>
    </source>
</evidence>
<dbReference type="RefSeq" id="WP_161024481.1">
    <property type="nucleotide sequence ID" value="NZ_WWCJ01000003.1"/>
</dbReference>
<keyword evidence="3 5" id="KW-0378">Hydrolase</keyword>
<evidence type="ECO:0000313" key="9">
    <source>
        <dbReference type="EMBL" id="MYN01464.1"/>
    </source>
</evidence>
<feature type="domain" description="Peptidase S8/S53" evidence="8">
    <location>
        <begin position="208"/>
        <end position="410"/>
    </location>
</feature>
<gene>
    <name evidence="9" type="ORF">GTP41_05065</name>
</gene>
<evidence type="ECO:0000256" key="7">
    <source>
        <dbReference type="SAM" id="SignalP"/>
    </source>
</evidence>
<evidence type="ECO:0000256" key="1">
    <source>
        <dbReference type="ARBA" id="ARBA00011073"/>
    </source>
</evidence>
<dbReference type="PANTHER" id="PTHR43806:SF11">
    <property type="entry name" value="CEREVISIN-RELATED"/>
    <property type="match status" value="1"/>
</dbReference>
<feature type="active site" description="Charge relay system" evidence="5">
    <location>
        <position position="217"/>
    </location>
</feature>
<dbReference type="PROSITE" id="PS00136">
    <property type="entry name" value="SUBTILASE_ASP"/>
    <property type="match status" value="1"/>
</dbReference>
<organism evidence="9 10">
    <name type="scientific">Pseudoduganella guangdongensis</name>
    <dbReference type="NCBI Taxonomy" id="2692179"/>
    <lineage>
        <taxon>Bacteria</taxon>
        <taxon>Pseudomonadati</taxon>
        <taxon>Pseudomonadota</taxon>
        <taxon>Betaproteobacteria</taxon>
        <taxon>Burkholderiales</taxon>
        <taxon>Oxalobacteraceae</taxon>
        <taxon>Telluria group</taxon>
        <taxon>Pseudoduganella</taxon>
    </lineage>
</organism>
<dbReference type="PROSITE" id="PS51257">
    <property type="entry name" value="PROKAR_LIPOPROTEIN"/>
    <property type="match status" value="1"/>
</dbReference>
<evidence type="ECO:0000256" key="4">
    <source>
        <dbReference type="ARBA" id="ARBA00022825"/>
    </source>
</evidence>
<evidence type="ECO:0000256" key="5">
    <source>
        <dbReference type="PROSITE-ProRule" id="PRU01240"/>
    </source>
</evidence>
<dbReference type="SUPFAM" id="SSF52743">
    <property type="entry name" value="Subtilisin-like"/>
    <property type="match status" value="1"/>
</dbReference>
<dbReference type="EMBL" id="WWCJ01000003">
    <property type="protein sequence ID" value="MYN01464.1"/>
    <property type="molecule type" value="Genomic_DNA"/>
</dbReference>
<dbReference type="GO" id="GO:0006508">
    <property type="term" value="P:proteolysis"/>
    <property type="evidence" value="ECO:0007669"/>
    <property type="project" value="UniProtKB-KW"/>
</dbReference>
<dbReference type="PROSITE" id="PS51892">
    <property type="entry name" value="SUBTILASE"/>
    <property type="match status" value="1"/>
</dbReference>
<dbReference type="Proteomes" id="UP000448575">
    <property type="component" value="Unassembled WGS sequence"/>
</dbReference>
<evidence type="ECO:0000256" key="6">
    <source>
        <dbReference type="RuleBase" id="RU003355"/>
    </source>
</evidence>
<dbReference type="PROSITE" id="PS00138">
    <property type="entry name" value="SUBTILASE_SER"/>
    <property type="match status" value="1"/>
</dbReference>
<dbReference type="InterPro" id="IPR036852">
    <property type="entry name" value="Peptidase_S8/S53_dom_sf"/>
</dbReference>
<dbReference type="InterPro" id="IPR015500">
    <property type="entry name" value="Peptidase_S8_subtilisin-rel"/>
</dbReference>
<dbReference type="GO" id="GO:0004252">
    <property type="term" value="F:serine-type endopeptidase activity"/>
    <property type="evidence" value="ECO:0007669"/>
    <property type="project" value="UniProtKB-UniRule"/>
</dbReference>